<dbReference type="InterPro" id="IPR051274">
    <property type="entry name" value="3-5_Exoribonuclease"/>
</dbReference>
<dbReference type="PANTHER" id="PTHR23044">
    <property type="entry name" value="3'-5' EXONUCLEASE ERI1-RELATED"/>
    <property type="match status" value="1"/>
</dbReference>
<dbReference type="GO" id="GO:0000175">
    <property type="term" value="F:3'-5'-RNA exonuclease activity"/>
    <property type="evidence" value="ECO:0007669"/>
    <property type="project" value="InterPro"/>
</dbReference>
<dbReference type="EMBL" id="FOCQ01000002">
    <property type="protein sequence ID" value="SEM80723.1"/>
    <property type="molecule type" value="Genomic_DNA"/>
</dbReference>
<dbReference type="Proteomes" id="UP000199695">
    <property type="component" value="Unassembled WGS sequence"/>
</dbReference>
<proteinExistence type="predicted"/>
<dbReference type="Pfam" id="PF00929">
    <property type="entry name" value="RNase_T"/>
    <property type="match status" value="1"/>
</dbReference>
<dbReference type="InterPro" id="IPR036397">
    <property type="entry name" value="RNaseH_sf"/>
</dbReference>
<dbReference type="InterPro" id="IPR012337">
    <property type="entry name" value="RNaseH-like_sf"/>
</dbReference>
<keyword evidence="1" id="KW-0540">Nuclease</keyword>
<dbReference type="AlphaFoldDB" id="A0A1H8BD23"/>
<keyword evidence="6" id="KW-1185">Reference proteome</keyword>
<evidence type="ECO:0000313" key="5">
    <source>
        <dbReference type="EMBL" id="SEM80723.1"/>
    </source>
</evidence>
<dbReference type="RefSeq" id="WP_089965006.1">
    <property type="nucleotide sequence ID" value="NZ_FOCQ01000002.1"/>
</dbReference>
<protein>
    <submittedName>
        <fullName evidence="5">Sporulation inhibitor KapD</fullName>
    </submittedName>
</protein>
<dbReference type="OrthoDB" id="159416at2"/>
<evidence type="ECO:0000256" key="1">
    <source>
        <dbReference type="ARBA" id="ARBA00022722"/>
    </source>
</evidence>
<keyword evidence="2" id="KW-0378">Hydrolase</keyword>
<accession>A0A1H8BD23</accession>
<dbReference type="CDD" id="cd06133">
    <property type="entry name" value="ERI-1_3'hExo_like"/>
    <property type="match status" value="1"/>
</dbReference>
<dbReference type="InterPro" id="IPR047201">
    <property type="entry name" value="ERI-1_3'hExo-like"/>
</dbReference>
<dbReference type="SUPFAM" id="SSF53098">
    <property type="entry name" value="Ribonuclease H-like"/>
    <property type="match status" value="1"/>
</dbReference>
<evidence type="ECO:0000313" key="6">
    <source>
        <dbReference type="Proteomes" id="UP000199695"/>
    </source>
</evidence>
<keyword evidence="3" id="KW-0269">Exonuclease</keyword>
<sequence>MADHHLFIDFEFTMPETERRDKSFVPEIIEVGMVCVSGLEVQQTFSSYVKPVINPILTERCKAFLNITQADVDQGISFTELVEILKTFDQSGNARVVTWGNMDMYVLRKSCEYWGVPYPFKGREADLSIEYKNFYGDRNQTGLIKALHEYGYKAKGKHHRALDDALATFEIYKLIENDRRYLNKTNSPCIGDFVDVASLFGKVGSGH</sequence>
<dbReference type="PANTHER" id="PTHR23044:SF61">
    <property type="entry name" value="3'-5' EXORIBONUCLEASE 1-RELATED"/>
    <property type="match status" value="1"/>
</dbReference>
<evidence type="ECO:0000256" key="2">
    <source>
        <dbReference type="ARBA" id="ARBA00022801"/>
    </source>
</evidence>
<dbReference type="GO" id="GO:0003676">
    <property type="term" value="F:nucleic acid binding"/>
    <property type="evidence" value="ECO:0007669"/>
    <property type="project" value="InterPro"/>
</dbReference>
<evidence type="ECO:0000259" key="4">
    <source>
        <dbReference type="SMART" id="SM00479"/>
    </source>
</evidence>
<dbReference type="SMART" id="SM00479">
    <property type="entry name" value="EXOIII"/>
    <property type="match status" value="1"/>
</dbReference>
<reference evidence="5 6" key="1">
    <citation type="submission" date="2016-10" db="EMBL/GenBank/DDBJ databases">
        <authorList>
            <person name="de Groot N.N."/>
        </authorList>
    </citation>
    <scope>NUCLEOTIDE SEQUENCE [LARGE SCALE GENOMIC DNA]</scope>
    <source>
        <strain evidence="5 6">DSM 46701</strain>
    </source>
</reference>
<organism evidence="5 6">
    <name type="scientific">Lihuaxuella thermophila</name>
    <dbReference type="NCBI Taxonomy" id="1173111"/>
    <lineage>
        <taxon>Bacteria</taxon>
        <taxon>Bacillati</taxon>
        <taxon>Bacillota</taxon>
        <taxon>Bacilli</taxon>
        <taxon>Bacillales</taxon>
        <taxon>Thermoactinomycetaceae</taxon>
        <taxon>Lihuaxuella</taxon>
    </lineage>
</organism>
<dbReference type="NCBIfam" id="NF005838">
    <property type="entry name" value="PRK07748.1"/>
    <property type="match status" value="1"/>
</dbReference>
<gene>
    <name evidence="5" type="ORF">SAMN05444955_102123</name>
</gene>
<evidence type="ECO:0000256" key="3">
    <source>
        <dbReference type="ARBA" id="ARBA00022839"/>
    </source>
</evidence>
<feature type="domain" description="Exonuclease" evidence="4">
    <location>
        <begin position="4"/>
        <end position="181"/>
    </location>
</feature>
<dbReference type="Gene3D" id="3.30.420.10">
    <property type="entry name" value="Ribonuclease H-like superfamily/Ribonuclease H"/>
    <property type="match status" value="1"/>
</dbReference>
<name>A0A1H8BD23_9BACL</name>
<dbReference type="InterPro" id="IPR013520">
    <property type="entry name" value="Ribonucl_H"/>
</dbReference>
<dbReference type="STRING" id="1173111.SAMN05444955_102123"/>